<proteinExistence type="predicted"/>
<name>A0A8S9FVU9_BRACR</name>
<gene>
    <name evidence="1" type="ORF">F2Q68_00019743</name>
</gene>
<dbReference type="Proteomes" id="UP000712281">
    <property type="component" value="Unassembled WGS sequence"/>
</dbReference>
<comment type="caution">
    <text evidence="1">The sequence shown here is derived from an EMBL/GenBank/DDBJ whole genome shotgun (WGS) entry which is preliminary data.</text>
</comment>
<sequence length="200" mass="22553">MEFLEGYVRRVFTANLWNELSFVSFHLDSSPSQRQSGTGQSPSHFEPKHVPPPIPKKCDWEIEPAELDFPNGAMIRKDSFGEIVKAYWEMRTNSSETYSFISLRRLTDYVTCYPLLLYQLNFLNGFYLAGTLVTVSPKILLFRKFHCIDAVSDGNGGRGDDTPGVTTLPTKIIVGLMENEKEPFTETTTGGPSNKKNLCL</sequence>
<evidence type="ECO:0000313" key="2">
    <source>
        <dbReference type="Proteomes" id="UP000712281"/>
    </source>
</evidence>
<reference evidence="1" key="1">
    <citation type="submission" date="2019-12" db="EMBL/GenBank/DDBJ databases">
        <title>Genome sequencing and annotation of Brassica cretica.</title>
        <authorList>
            <person name="Studholme D.J."/>
            <person name="Sarris P.F."/>
        </authorList>
    </citation>
    <scope>NUCLEOTIDE SEQUENCE</scope>
    <source>
        <strain evidence="1">PFS-001/15</strain>
        <tissue evidence="1">Leaf</tissue>
    </source>
</reference>
<organism evidence="1 2">
    <name type="scientific">Brassica cretica</name>
    <name type="common">Mustard</name>
    <dbReference type="NCBI Taxonomy" id="69181"/>
    <lineage>
        <taxon>Eukaryota</taxon>
        <taxon>Viridiplantae</taxon>
        <taxon>Streptophyta</taxon>
        <taxon>Embryophyta</taxon>
        <taxon>Tracheophyta</taxon>
        <taxon>Spermatophyta</taxon>
        <taxon>Magnoliopsida</taxon>
        <taxon>eudicotyledons</taxon>
        <taxon>Gunneridae</taxon>
        <taxon>Pentapetalae</taxon>
        <taxon>rosids</taxon>
        <taxon>malvids</taxon>
        <taxon>Brassicales</taxon>
        <taxon>Brassicaceae</taxon>
        <taxon>Brassiceae</taxon>
        <taxon>Brassica</taxon>
    </lineage>
</organism>
<accession>A0A8S9FVU9</accession>
<protein>
    <submittedName>
        <fullName evidence="1">Uncharacterized protein</fullName>
    </submittedName>
</protein>
<dbReference type="AlphaFoldDB" id="A0A8S9FVU9"/>
<evidence type="ECO:0000313" key="1">
    <source>
        <dbReference type="EMBL" id="KAF2537284.1"/>
    </source>
</evidence>
<dbReference type="EMBL" id="QGKW02002228">
    <property type="protein sequence ID" value="KAF2537284.1"/>
    <property type="molecule type" value="Genomic_DNA"/>
</dbReference>